<evidence type="ECO:0000313" key="2">
    <source>
        <dbReference type="EMBL" id="MCZ2475783.1"/>
    </source>
</evidence>
<dbReference type="InterPro" id="IPR001387">
    <property type="entry name" value="Cro/C1-type_HTH"/>
</dbReference>
<reference evidence="2 3" key="1">
    <citation type="submission" date="2020-03" db="EMBL/GenBank/DDBJ databases">
        <authorList>
            <person name="Pitt A."/>
            <person name="Hahn M.W."/>
        </authorList>
    </citation>
    <scope>NUCLEOTIDE SEQUENCE [LARGE SCALE GENOMIC DNA]</scope>
    <source>
        <strain evidence="2 3">5A-MARBSE</strain>
    </source>
</reference>
<dbReference type="SUPFAM" id="SSF47413">
    <property type="entry name" value="lambda repressor-like DNA-binding domains"/>
    <property type="match status" value="1"/>
</dbReference>
<proteinExistence type="predicted"/>
<dbReference type="EMBL" id="JAANOH010000004">
    <property type="protein sequence ID" value="MCZ2475783.1"/>
    <property type="molecule type" value="Genomic_DNA"/>
</dbReference>
<dbReference type="SMART" id="SM00530">
    <property type="entry name" value="HTH_XRE"/>
    <property type="match status" value="1"/>
</dbReference>
<sequence length="91" mass="10614">MENILFNVIKVSDVKDQLGQWCKSLRKRQGLSQDELGKQLNLSRLTIQHLESGKNSTLETLLKVLNHFQEMDELYQYIHTKSVNPLPKSLY</sequence>
<evidence type="ECO:0000259" key="1">
    <source>
        <dbReference type="PROSITE" id="PS50943"/>
    </source>
</evidence>
<evidence type="ECO:0000313" key="3">
    <source>
        <dbReference type="Proteomes" id="UP001321186"/>
    </source>
</evidence>
<protein>
    <submittedName>
        <fullName evidence="2">Helix-turn-helix transcriptional regulator</fullName>
    </submittedName>
</protein>
<dbReference type="PROSITE" id="PS50943">
    <property type="entry name" value="HTH_CROC1"/>
    <property type="match status" value="1"/>
</dbReference>
<dbReference type="InterPro" id="IPR010982">
    <property type="entry name" value="Lambda_DNA-bd_dom_sf"/>
</dbReference>
<dbReference type="Gene3D" id="1.10.260.40">
    <property type="entry name" value="lambda repressor-like DNA-binding domains"/>
    <property type="match status" value="1"/>
</dbReference>
<dbReference type="CDD" id="cd00093">
    <property type="entry name" value="HTH_XRE"/>
    <property type="match status" value="1"/>
</dbReference>
<feature type="domain" description="HTH cro/C1-type" evidence="1">
    <location>
        <begin position="23"/>
        <end position="74"/>
    </location>
</feature>
<keyword evidence="3" id="KW-1185">Reference proteome</keyword>
<dbReference type="RefSeq" id="WP_269010384.1">
    <property type="nucleotide sequence ID" value="NZ_JAANOH010000004.1"/>
</dbReference>
<gene>
    <name evidence="2" type="ORF">G9H61_10015</name>
</gene>
<name>A0ABT4JHU2_9BACT</name>
<comment type="caution">
    <text evidence="2">The sequence shown here is derived from an EMBL/GenBank/DDBJ whole genome shotgun (WGS) entry which is preliminary data.</text>
</comment>
<dbReference type="Proteomes" id="UP001321186">
    <property type="component" value="Unassembled WGS sequence"/>
</dbReference>
<organism evidence="2 3">
    <name type="scientific">Aquirufa ecclesiirivi</name>
    <dbReference type="NCBI Taxonomy" id="2715124"/>
    <lineage>
        <taxon>Bacteria</taxon>
        <taxon>Pseudomonadati</taxon>
        <taxon>Bacteroidota</taxon>
        <taxon>Cytophagia</taxon>
        <taxon>Cytophagales</taxon>
        <taxon>Flectobacillaceae</taxon>
        <taxon>Aquirufa</taxon>
    </lineage>
</organism>
<accession>A0ABT4JHU2</accession>
<dbReference type="Pfam" id="PF01381">
    <property type="entry name" value="HTH_3"/>
    <property type="match status" value="1"/>
</dbReference>